<dbReference type="InterPro" id="IPR018247">
    <property type="entry name" value="EF_Hand_1_Ca_BS"/>
</dbReference>
<feature type="region of interest" description="Disordered" evidence="1">
    <location>
        <begin position="84"/>
        <end position="182"/>
    </location>
</feature>
<feature type="chain" id="PRO_5015351688" description="EF-hand domain-containing protein" evidence="2">
    <location>
        <begin position="22"/>
        <end position="182"/>
    </location>
</feature>
<dbReference type="Pfam" id="PF13202">
    <property type="entry name" value="EF-hand_5"/>
    <property type="match status" value="3"/>
</dbReference>
<accession>A0A2R8AHL3</accession>
<evidence type="ECO:0000256" key="2">
    <source>
        <dbReference type="SAM" id="SignalP"/>
    </source>
</evidence>
<dbReference type="SUPFAM" id="SSF47473">
    <property type="entry name" value="EF-hand"/>
    <property type="match status" value="1"/>
</dbReference>
<evidence type="ECO:0000313" key="4">
    <source>
        <dbReference type="EMBL" id="SPF75357.1"/>
    </source>
</evidence>
<dbReference type="RefSeq" id="WP_108855467.1">
    <property type="nucleotide sequence ID" value="NZ_OMOI01000001.1"/>
</dbReference>
<dbReference type="Gene3D" id="1.10.238.10">
    <property type="entry name" value="EF-hand"/>
    <property type="match status" value="1"/>
</dbReference>
<reference evidence="4 5" key="1">
    <citation type="submission" date="2018-03" db="EMBL/GenBank/DDBJ databases">
        <authorList>
            <person name="Keele B.F."/>
        </authorList>
    </citation>
    <scope>NUCLEOTIDE SEQUENCE [LARGE SCALE GENOMIC DNA]</scope>
    <source>
        <strain evidence="4 5">CECT 8811</strain>
    </source>
</reference>
<dbReference type="AlphaFoldDB" id="A0A2R8AHL3"/>
<dbReference type="InterPro" id="IPR002048">
    <property type="entry name" value="EF_hand_dom"/>
</dbReference>
<dbReference type="PROSITE" id="PS50222">
    <property type="entry name" value="EF_HAND_2"/>
    <property type="match status" value="2"/>
</dbReference>
<feature type="compositionally biased region" description="Gly residues" evidence="1">
    <location>
        <begin position="86"/>
        <end position="128"/>
    </location>
</feature>
<protein>
    <recommendedName>
        <fullName evidence="3">EF-hand domain-containing protein</fullName>
    </recommendedName>
</protein>
<keyword evidence="5" id="KW-1185">Reference proteome</keyword>
<proteinExistence type="predicted"/>
<organism evidence="4 5">
    <name type="scientific">Aliiroseovarius pelagivivens</name>
    <dbReference type="NCBI Taxonomy" id="1639690"/>
    <lineage>
        <taxon>Bacteria</taxon>
        <taxon>Pseudomonadati</taxon>
        <taxon>Pseudomonadota</taxon>
        <taxon>Alphaproteobacteria</taxon>
        <taxon>Rhodobacterales</taxon>
        <taxon>Paracoccaceae</taxon>
        <taxon>Aliiroseovarius</taxon>
    </lineage>
</organism>
<evidence type="ECO:0000256" key="1">
    <source>
        <dbReference type="SAM" id="MobiDB-lite"/>
    </source>
</evidence>
<dbReference type="Proteomes" id="UP000244911">
    <property type="component" value="Unassembled WGS sequence"/>
</dbReference>
<name>A0A2R8AHL3_9RHOB</name>
<feature type="signal peptide" evidence="2">
    <location>
        <begin position="1"/>
        <end position="21"/>
    </location>
</feature>
<dbReference type="PROSITE" id="PS00018">
    <property type="entry name" value="EF_HAND_1"/>
    <property type="match status" value="2"/>
</dbReference>
<evidence type="ECO:0000259" key="3">
    <source>
        <dbReference type="PROSITE" id="PS50222"/>
    </source>
</evidence>
<dbReference type="GO" id="GO:0005509">
    <property type="term" value="F:calcium ion binding"/>
    <property type="evidence" value="ECO:0007669"/>
    <property type="project" value="InterPro"/>
</dbReference>
<evidence type="ECO:0000313" key="5">
    <source>
        <dbReference type="Proteomes" id="UP000244911"/>
    </source>
</evidence>
<dbReference type="InterPro" id="IPR011992">
    <property type="entry name" value="EF-hand-dom_pair"/>
</dbReference>
<keyword evidence="2" id="KW-0732">Signal</keyword>
<sequence length="182" mass="19319">MRKTTPFLATAALVIALPALAQNQPGAHFIEMWDLDENGSVSIEEARERRGDIFTTFDADDDGVLSAEDYVLFDEAREADMKEHGIGQGQGGGQGQGQGQGKGQGQGQGKGHGQGQGKGHGQGKGQGMGEHSAAMSMTRENADINGDGQVTREEFIAGVDAWFPKQDRNGDGVISQEDFGRQ</sequence>
<feature type="domain" description="EF-hand" evidence="3">
    <location>
        <begin position="45"/>
        <end position="80"/>
    </location>
</feature>
<dbReference type="OrthoDB" id="7631435at2"/>
<dbReference type="EMBL" id="OMOI01000001">
    <property type="protein sequence ID" value="SPF75357.1"/>
    <property type="molecule type" value="Genomic_DNA"/>
</dbReference>
<gene>
    <name evidence="4" type="ORF">ALP8811_00344</name>
</gene>
<feature type="domain" description="EF-hand" evidence="3">
    <location>
        <begin position="154"/>
        <end position="182"/>
    </location>
</feature>